<proteinExistence type="predicted"/>
<organism evidence="1">
    <name type="scientific">Xenopsylla cheopis</name>
    <name type="common">Oriental rat flea</name>
    <name type="synonym">Pulex cheopis</name>
    <dbReference type="NCBI Taxonomy" id="163159"/>
    <lineage>
        <taxon>Eukaryota</taxon>
        <taxon>Metazoa</taxon>
        <taxon>Ecdysozoa</taxon>
        <taxon>Arthropoda</taxon>
        <taxon>Hexapoda</taxon>
        <taxon>Insecta</taxon>
        <taxon>Pterygota</taxon>
        <taxon>Neoptera</taxon>
        <taxon>Endopterygota</taxon>
        <taxon>Siphonaptera</taxon>
        <taxon>Pulicidae</taxon>
        <taxon>Xenopsyllinae</taxon>
        <taxon>Xenopsylla</taxon>
    </lineage>
</organism>
<evidence type="ECO:0000313" key="1">
    <source>
        <dbReference type="EMBL" id="NOV50421.1"/>
    </source>
</evidence>
<name>A0A6M2DZB3_XENCH</name>
<sequence>MALQPKRPCFWGLFLNCSRANHTIVMLINLAYRNIPIFHRDSMKNSILGVIFRFSCLYQCIRHSSSDL</sequence>
<dbReference type="AlphaFoldDB" id="A0A6M2DZB3"/>
<reference evidence="1" key="1">
    <citation type="submission" date="2020-03" db="EMBL/GenBank/DDBJ databases">
        <title>Transcriptomic Profiling of the Digestive Tract of the Rat Flea, Xenopsylla cheopis, Following Blood Feeding and Infection with Yersinia pestis.</title>
        <authorList>
            <person name="Bland D.M."/>
            <person name="Martens C.A."/>
            <person name="Virtaneva K."/>
            <person name="Kanakabandi K."/>
            <person name="Long D."/>
            <person name="Rosenke R."/>
            <person name="Saturday G.A."/>
            <person name="Hoyt F.H."/>
            <person name="Bruno D.P."/>
            <person name="Ribeiro J.M.C."/>
            <person name="Hinnebusch J."/>
        </authorList>
    </citation>
    <scope>NUCLEOTIDE SEQUENCE</scope>
</reference>
<dbReference type="EMBL" id="GIIL01006695">
    <property type="protein sequence ID" value="NOV50421.1"/>
    <property type="molecule type" value="Transcribed_RNA"/>
</dbReference>
<protein>
    <submittedName>
        <fullName evidence="1">Putative secreted protein</fullName>
    </submittedName>
</protein>
<accession>A0A6M2DZB3</accession>